<keyword evidence="5" id="KW-1185">Reference proteome</keyword>
<dbReference type="SUPFAM" id="SSF48150">
    <property type="entry name" value="DNA-glycosylase"/>
    <property type="match status" value="1"/>
</dbReference>
<protein>
    <recommendedName>
        <fullName evidence="6">HhH-GPD domain-containing protein</fullName>
    </recommendedName>
</protein>
<feature type="region of interest" description="Disordered" evidence="3">
    <location>
        <begin position="35"/>
        <end position="98"/>
    </location>
</feature>
<dbReference type="PANTHER" id="PTHR15074">
    <property type="entry name" value="METHYL-CPG-BINDING PROTEIN"/>
    <property type="match status" value="1"/>
</dbReference>
<evidence type="ECO:0000256" key="2">
    <source>
        <dbReference type="ARBA" id="ARBA00023242"/>
    </source>
</evidence>
<sequence length="202" mass="22875">MASSDDLSQVMAKLGFQNTRAKRFIELSLQYLTDPPKTNRLHKSRCPTSTPKKRTPKKQISLVTTVEDSTSSPKGNRKKEDILQTPESVSSSPIELHARYPPTPISHLPGVGRYALDSYRIFSPTFRGGGAPRDEQRCLQNLLSPCDDSKDPPEWQEVLPEDKELRKYLIWRWALEGVHWEPGKGVSGKLGVSDLWNLPHWS</sequence>
<proteinExistence type="predicted"/>
<dbReference type="PANTHER" id="PTHR15074:SF0">
    <property type="entry name" value="METHYL-CPG-BINDING DOMAIN PROTEIN 4-LIKE PROTEIN"/>
    <property type="match status" value="1"/>
</dbReference>
<reference evidence="5" key="2">
    <citation type="submission" date="2015-01" db="EMBL/GenBank/DDBJ databases">
        <title>Evolutionary Origins and Diversification of the Mycorrhizal Mutualists.</title>
        <authorList>
            <consortium name="DOE Joint Genome Institute"/>
            <consortium name="Mycorrhizal Genomics Consortium"/>
            <person name="Kohler A."/>
            <person name="Kuo A."/>
            <person name="Nagy L.G."/>
            <person name="Floudas D."/>
            <person name="Copeland A."/>
            <person name="Barry K.W."/>
            <person name="Cichocki N."/>
            <person name="Veneault-Fourrey C."/>
            <person name="LaButti K."/>
            <person name="Lindquist E.A."/>
            <person name="Lipzen A."/>
            <person name="Lundell T."/>
            <person name="Morin E."/>
            <person name="Murat C."/>
            <person name="Riley R."/>
            <person name="Ohm R."/>
            <person name="Sun H."/>
            <person name="Tunlid A."/>
            <person name="Henrissat B."/>
            <person name="Grigoriev I.V."/>
            <person name="Hibbett D.S."/>
            <person name="Martin F."/>
        </authorList>
    </citation>
    <scope>NUCLEOTIDE SEQUENCE [LARGE SCALE GENOMIC DNA]</scope>
    <source>
        <strain evidence="5">MUT 4182</strain>
    </source>
</reference>
<gene>
    <name evidence="4" type="ORF">M407DRAFT_242303</name>
</gene>
<reference evidence="4 5" key="1">
    <citation type="submission" date="2014-04" db="EMBL/GenBank/DDBJ databases">
        <authorList>
            <consortium name="DOE Joint Genome Institute"/>
            <person name="Kuo A."/>
            <person name="Girlanda M."/>
            <person name="Perotto S."/>
            <person name="Kohler A."/>
            <person name="Nagy L.G."/>
            <person name="Floudas D."/>
            <person name="Copeland A."/>
            <person name="Barry K.W."/>
            <person name="Cichocki N."/>
            <person name="Veneault-Fourrey C."/>
            <person name="LaButti K."/>
            <person name="Lindquist E.A."/>
            <person name="Lipzen A."/>
            <person name="Lundell T."/>
            <person name="Morin E."/>
            <person name="Murat C."/>
            <person name="Sun H."/>
            <person name="Tunlid A."/>
            <person name="Henrissat B."/>
            <person name="Grigoriev I.V."/>
            <person name="Hibbett D.S."/>
            <person name="Martin F."/>
            <person name="Nordberg H.P."/>
            <person name="Cantor M.N."/>
            <person name="Hua S.X."/>
        </authorList>
    </citation>
    <scope>NUCLEOTIDE SEQUENCE [LARGE SCALE GENOMIC DNA]</scope>
    <source>
        <strain evidence="4 5">MUT 4182</strain>
    </source>
</reference>
<dbReference type="OrthoDB" id="10265068at2759"/>
<comment type="subcellular location">
    <subcellularLocation>
        <location evidence="1">Nucleus</location>
    </subcellularLocation>
</comment>
<evidence type="ECO:0000256" key="1">
    <source>
        <dbReference type="ARBA" id="ARBA00004123"/>
    </source>
</evidence>
<dbReference type="InterPro" id="IPR045138">
    <property type="entry name" value="MeCP2/MBD4"/>
</dbReference>
<dbReference type="EMBL" id="KN822975">
    <property type="protein sequence ID" value="KIO30089.1"/>
    <property type="molecule type" value="Genomic_DNA"/>
</dbReference>
<evidence type="ECO:0000313" key="4">
    <source>
        <dbReference type="EMBL" id="KIO30089.1"/>
    </source>
</evidence>
<dbReference type="HOGENOM" id="CLU_053907_0_1_1"/>
<dbReference type="GO" id="GO:0003824">
    <property type="term" value="F:catalytic activity"/>
    <property type="evidence" value="ECO:0007669"/>
    <property type="project" value="InterPro"/>
</dbReference>
<evidence type="ECO:0008006" key="6">
    <source>
        <dbReference type="Google" id="ProtNLM"/>
    </source>
</evidence>
<accession>A0A0C3QQZ3</accession>
<feature type="compositionally biased region" description="Basic residues" evidence="3">
    <location>
        <begin position="39"/>
        <end position="57"/>
    </location>
</feature>
<feature type="compositionally biased region" description="Polar residues" evidence="3">
    <location>
        <begin position="61"/>
        <end position="74"/>
    </location>
</feature>
<dbReference type="GO" id="GO:0005634">
    <property type="term" value="C:nucleus"/>
    <property type="evidence" value="ECO:0007669"/>
    <property type="project" value="UniProtKB-SubCell"/>
</dbReference>
<evidence type="ECO:0000313" key="5">
    <source>
        <dbReference type="Proteomes" id="UP000054248"/>
    </source>
</evidence>
<dbReference type="Proteomes" id="UP000054248">
    <property type="component" value="Unassembled WGS sequence"/>
</dbReference>
<name>A0A0C3QQZ3_9AGAM</name>
<keyword evidence="2" id="KW-0539">Nucleus</keyword>
<dbReference type="Gene3D" id="1.10.340.30">
    <property type="entry name" value="Hypothetical protein, domain 2"/>
    <property type="match status" value="1"/>
</dbReference>
<dbReference type="AlphaFoldDB" id="A0A0C3QQZ3"/>
<evidence type="ECO:0000256" key="3">
    <source>
        <dbReference type="SAM" id="MobiDB-lite"/>
    </source>
</evidence>
<dbReference type="STRING" id="1051891.A0A0C3QQZ3"/>
<organism evidence="4 5">
    <name type="scientific">Tulasnella calospora MUT 4182</name>
    <dbReference type="NCBI Taxonomy" id="1051891"/>
    <lineage>
        <taxon>Eukaryota</taxon>
        <taxon>Fungi</taxon>
        <taxon>Dikarya</taxon>
        <taxon>Basidiomycota</taxon>
        <taxon>Agaricomycotina</taxon>
        <taxon>Agaricomycetes</taxon>
        <taxon>Cantharellales</taxon>
        <taxon>Tulasnellaceae</taxon>
        <taxon>Tulasnella</taxon>
    </lineage>
</organism>
<dbReference type="InterPro" id="IPR011257">
    <property type="entry name" value="DNA_glycosylase"/>
</dbReference>
<dbReference type="GO" id="GO:0003677">
    <property type="term" value="F:DNA binding"/>
    <property type="evidence" value="ECO:0007669"/>
    <property type="project" value="InterPro"/>
</dbReference>
<dbReference type="GO" id="GO:0006281">
    <property type="term" value="P:DNA repair"/>
    <property type="evidence" value="ECO:0007669"/>
    <property type="project" value="InterPro"/>
</dbReference>